<dbReference type="RefSeq" id="WP_380674263.1">
    <property type="nucleotide sequence ID" value="NZ_CP173186.1"/>
</dbReference>
<dbReference type="InterPro" id="IPR013783">
    <property type="entry name" value="Ig-like_fold"/>
</dbReference>
<protein>
    <recommendedName>
        <fullName evidence="4">Fimbria/pilus periplasmic chaperone</fullName>
    </recommendedName>
</protein>
<keyword evidence="1" id="KW-0732">Signal</keyword>
<dbReference type="EMBL" id="JBHLXG010000006">
    <property type="protein sequence ID" value="MFC0226562.1"/>
    <property type="molecule type" value="Genomic_DNA"/>
</dbReference>
<evidence type="ECO:0008006" key="4">
    <source>
        <dbReference type="Google" id="ProtNLM"/>
    </source>
</evidence>
<feature type="signal peptide" evidence="1">
    <location>
        <begin position="1"/>
        <end position="27"/>
    </location>
</feature>
<sequence length="225" mass="24975">MVSHLMCVAHKVTVLLLLILPSYAAQAVIDISPKVLEISKDRAEVYITNTGDKPEFVDITLFELSNPGVAPDEEQRIPLGLVREPYLYASPFKLSLGPRQEKTIHLKALKTPEKEKVYRLAVIPQQQARINGTQNNLMLVNLGYLGLVRQLPEKKVVSWQHHCETQGITLTSTGTVRVVFSELQQDSQTAEDFNVYPGTPRRVVAQRLSGKANNTPFSLQCGAGS</sequence>
<dbReference type="Proteomes" id="UP001589792">
    <property type="component" value="Unassembled WGS sequence"/>
</dbReference>
<proteinExistence type="predicted"/>
<comment type="caution">
    <text evidence="2">The sequence shown here is derived from an EMBL/GenBank/DDBJ whole genome shotgun (WGS) entry which is preliminary data.</text>
</comment>
<reference evidence="2 3" key="1">
    <citation type="submission" date="2024-09" db="EMBL/GenBank/DDBJ databases">
        <authorList>
            <person name="Sun Q."/>
            <person name="Mori K."/>
        </authorList>
    </citation>
    <scope>NUCLEOTIDE SEQUENCE [LARGE SCALE GENOMIC DNA]</scope>
    <source>
        <strain evidence="2 3">CCM 8626</strain>
    </source>
</reference>
<evidence type="ECO:0000313" key="3">
    <source>
        <dbReference type="Proteomes" id="UP001589792"/>
    </source>
</evidence>
<keyword evidence="3" id="KW-1185">Reference proteome</keyword>
<feature type="chain" id="PRO_5045730010" description="Fimbria/pilus periplasmic chaperone" evidence="1">
    <location>
        <begin position="28"/>
        <end position="225"/>
    </location>
</feature>
<dbReference type="Gene3D" id="2.60.40.10">
    <property type="entry name" value="Immunoglobulins"/>
    <property type="match status" value="1"/>
</dbReference>
<gene>
    <name evidence="2" type="ORF">ACFFJ3_08625</name>
</gene>
<evidence type="ECO:0000256" key="1">
    <source>
        <dbReference type="SAM" id="SignalP"/>
    </source>
</evidence>
<evidence type="ECO:0000313" key="2">
    <source>
        <dbReference type="EMBL" id="MFC0226562.1"/>
    </source>
</evidence>
<organism evidence="2 3">
    <name type="scientific">Serratia aquatilis</name>
    <dbReference type="NCBI Taxonomy" id="1737515"/>
    <lineage>
        <taxon>Bacteria</taxon>
        <taxon>Pseudomonadati</taxon>
        <taxon>Pseudomonadota</taxon>
        <taxon>Gammaproteobacteria</taxon>
        <taxon>Enterobacterales</taxon>
        <taxon>Yersiniaceae</taxon>
        <taxon>Serratia</taxon>
    </lineage>
</organism>
<name>A0ABV6EC24_9GAMM</name>
<accession>A0ABV6EC24</accession>